<proteinExistence type="predicted"/>
<feature type="transmembrane region" description="Helical" evidence="1">
    <location>
        <begin position="12"/>
        <end position="33"/>
    </location>
</feature>
<accession>A0A6M0CNU3</accession>
<keyword evidence="1" id="KW-0472">Membrane</keyword>
<feature type="transmembrane region" description="Helical" evidence="1">
    <location>
        <begin position="90"/>
        <end position="110"/>
    </location>
</feature>
<dbReference type="AlphaFoldDB" id="A0A6M0CNU3"/>
<keyword evidence="1" id="KW-0812">Transmembrane</keyword>
<feature type="transmembrane region" description="Helical" evidence="1">
    <location>
        <begin position="116"/>
        <end position="135"/>
    </location>
</feature>
<dbReference type="RefSeq" id="WP_164028888.1">
    <property type="nucleotide sequence ID" value="NZ_JAABOQ010000001.1"/>
</dbReference>
<feature type="transmembrane region" description="Helical" evidence="1">
    <location>
        <begin position="53"/>
        <end position="78"/>
    </location>
</feature>
<organism evidence="2 3">
    <name type="scientific">Spongiivirga citrea</name>
    <dbReference type="NCBI Taxonomy" id="1481457"/>
    <lineage>
        <taxon>Bacteria</taxon>
        <taxon>Pseudomonadati</taxon>
        <taxon>Bacteroidota</taxon>
        <taxon>Flavobacteriia</taxon>
        <taxon>Flavobacteriales</taxon>
        <taxon>Flavobacteriaceae</taxon>
        <taxon>Spongiivirga</taxon>
    </lineage>
</organism>
<evidence type="ECO:0000256" key="1">
    <source>
        <dbReference type="SAM" id="Phobius"/>
    </source>
</evidence>
<comment type="caution">
    <text evidence="2">The sequence shown here is derived from an EMBL/GenBank/DDBJ whole genome shotgun (WGS) entry which is preliminary data.</text>
</comment>
<evidence type="ECO:0000313" key="3">
    <source>
        <dbReference type="Proteomes" id="UP000474296"/>
    </source>
</evidence>
<feature type="transmembrane region" description="Helical" evidence="1">
    <location>
        <begin position="283"/>
        <end position="303"/>
    </location>
</feature>
<sequence length="403" mass="47785">MRQVVISKSFVFEVLIMMLVASSSFLFYCYLLVPNEKDVVFFGFRYSTPYFESAQYAAWHLVLKGQVVYLLIIWYLFCNYWWRNFLLFPFYFFTYLFVSIFIVDVIGFSVSTKLVLHMYTIILTSGLVVFRNYLFNFSKNAMYLRHIRNFEKSLISSNKLNESNLAFRTILSDDSINNIKIRLKNLVLLKSNLQSNSKISLGESDLNLLERSRADYILCLFLITSPLLFFLYKLVPVKESIEIGNYTITATIFYDLNMMSWYLMNKIIPLILLCIWFVKSENWWKHSILIPITVYIYQIVAVLGQKIDIVDEYEFIQSLPITIPIILLLIWLSRKMNYVSLTKDLILEIEKEINRTLDQLASQEREKEKQSFTERLAHLKATKSQYTKDEYLLQMVKLRNEIE</sequence>
<dbReference type="Proteomes" id="UP000474296">
    <property type="component" value="Unassembled WGS sequence"/>
</dbReference>
<feature type="transmembrane region" description="Helical" evidence="1">
    <location>
        <begin position="216"/>
        <end position="235"/>
    </location>
</feature>
<reference evidence="2 3" key="1">
    <citation type="submission" date="2020-01" db="EMBL/GenBank/DDBJ databases">
        <title>Spongiivirga citrea KCTC 32990T.</title>
        <authorList>
            <person name="Wang G."/>
        </authorList>
    </citation>
    <scope>NUCLEOTIDE SEQUENCE [LARGE SCALE GENOMIC DNA]</scope>
    <source>
        <strain evidence="2 3">KCTC 32990</strain>
    </source>
</reference>
<name>A0A6M0CNU3_9FLAO</name>
<protein>
    <submittedName>
        <fullName evidence="2">Uncharacterized protein</fullName>
    </submittedName>
</protein>
<dbReference type="EMBL" id="JAABOQ010000001">
    <property type="protein sequence ID" value="NER15610.1"/>
    <property type="molecule type" value="Genomic_DNA"/>
</dbReference>
<evidence type="ECO:0000313" key="2">
    <source>
        <dbReference type="EMBL" id="NER15610.1"/>
    </source>
</evidence>
<keyword evidence="3" id="KW-1185">Reference proteome</keyword>
<feature type="transmembrane region" description="Helical" evidence="1">
    <location>
        <begin position="259"/>
        <end position="278"/>
    </location>
</feature>
<keyword evidence="1" id="KW-1133">Transmembrane helix</keyword>
<gene>
    <name evidence="2" type="ORF">GWK10_00210</name>
</gene>
<feature type="transmembrane region" description="Helical" evidence="1">
    <location>
        <begin position="315"/>
        <end position="333"/>
    </location>
</feature>